<evidence type="ECO:0000313" key="2">
    <source>
        <dbReference type="EMBL" id="SHJ12936.1"/>
    </source>
</evidence>
<dbReference type="SUPFAM" id="SSF54593">
    <property type="entry name" value="Glyoxalase/Bleomycin resistance protein/Dihydroxybiphenyl dioxygenase"/>
    <property type="match status" value="1"/>
</dbReference>
<name>A0A1M6GSR4_9ACTN</name>
<dbReference type="Pfam" id="PF18029">
    <property type="entry name" value="Glyoxalase_6"/>
    <property type="match status" value="1"/>
</dbReference>
<keyword evidence="3" id="KW-1185">Reference proteome</keyword>
<evidence type="ECO:0000259" key="1">
    <source>
        <dbReference type="Pfam" id="PF18029"/>
    </source>
</evidence>
<dbReference type="InterPro" id="IPR029068">
    <property type="entry name" value="Glyas_Bleomycin-R_OHBP_Dase"/>
</dbReference>
<reference evidence="2 3" key="1">
    <citation type="submission" date="2016-11" db="EMBL/GenBank/DDBJ databases">
        <authorList>
            <person name="Jaros S."/>
            <person name="Januszkiewicz K."/>
            <person name="Wedrychowicz H."/>
        </authorList>
    </citation>
    <scope>NUCLEOTIDE SEQUENCE [LARGE SCALE GENOMIC DNA]</scope>
    <source>
        <strain evidence="2 3">DSM 12906</strain>
    </source>
</reference>
<gene>
    <name evidence="2" type="ORF">SAMN02745244_01778</name>
</gene>
<dbReference type="PANTHER" id="PTHR35908:SF1">
    <property type="entry name" value="CONSERVED PROTEIN"/>
    <property type="match status" value="1"/>
</dbReference>
<dbReference type="OrthoDB" id="3823476at2"/>
<feature type="domain" description="Glyoxalase-like" evidence="1">
    <location>
        <begin position="7"/>
        <end position="143"/>
    </location>
</feature>
<evidence type="ECO:0000313" key="3">
    <source>
        <dbReference type="Proteomes" id="UP000184512"/>
    </source>
</evidence>
<dbReference type="STRING" id="1123357.SAMN02745244_01778"/>
<dbReference type="AlphaFoldDB" id="A0A1M6GSR4"/>
<dbReference type="PANTHER" id="PTHR35908">
    <property type="entry name" value="HYPOTHETICAL FUSION PROTEIN"/>
    <property type="match status" value="1"/>
</dbReference>
<accession>A0A1M6GSR4</accession>
<dbReference type="Gene3D" id="3.10.180.10">
    <property type="entry name" value="2,3-Dihydroxybiphenyl 1,2-Dioxygenase, domain 1"/>
    <property type="match status" value="1"/>
</dbReference>
<organism evidence="2 3">
    <name type="scientific">Tessaracoccus bendigoensis DSM 12906</name>
    <dbReference type="NCBI Taxonomy" id="1123357"/>
    <lineage>
        <taxon>Bacteria</taxon>
        <taxon>Bacillati</taxon>
        <taxon>Actinomycetota</taxon>
        <taxon>Actinomycetes</taxon>
        <taxon>Propionibacteriales</taxon>
        <taxon>Propionibacteriaceae</taxon>
        <taxon>Tessaracoccus</taxon>
    </lineage>
</organism>
<dbReference type="InterPro" id="IPR041581">
    <property type="entry name" value="Glyoxalase_6"/>
</dbReference>
<protein>
    <recommendedName>
        <fullName evidence="1">Glyoxalase-like domain-containing protein</fullName>
    </recommendedName>
</protein>
<proteinExistence type="predicted"/>
<dbReference type="RefSeq" id="WP_073187261.1">
    <property type="nucleotide sequence ID" value="NZ_FQZG01000028.1"/>
</dbReference>
<sequence length="143" mass="15878">MNGSRFSVTMDAADPQAQGEFWSLALGYEREAPPTPHATWEEALTAWVLPPERWNDANAIVDPDGIGPRVFIQKVSEPKVVKNRVHLDVRVSTDRMNKDHGLMSERADELVAAGATRLAVFDDPSIGYWIVMADPEGNEFCIV</sequence>
<dbReference type="Proteomes" id="UP000184512">
    <property type="component" value="Unassembled WGS sequence"/>
</dbReference>
<dbReference type="EMBL" id="FQZG01000028">
    <property type="protein sequence ID" value="SHJ12936.1"/>
    <property type="molecule type" value="Genomic_DNA"/>
</dbReference>